<sequence>MSWTVCSAGRIDGLGMNSVLLALVAVIGCALLFAFVLRSLRIPAAVAYIITGIIAGPSGFGLISDRTLLTHMGELGVIMLLFFVGMEVSLPRLIAGWRIAVLGTLAQIMLSVGVCMAVAWLFGWSWKAGLLFGFLISMSSTAVVLTLLKDADELEMPFGQNALGILLVQDMAIVPMMIVLGIVGGEEQFNPMHVGIQVTGGVLLLALVVWLMRRPKLRFPVALKQSLDKKIMLGLLLCFSGAALTAEIGLSAPFGAFLAGMILHASEQSEWVEEHLRSLYVVFVAIFFMSVGMLVSLDFVGDHLGLLVMMTLVVFIVNSGINAVILRMLGETWAMALLTGGLLSQIGEFSFLLASMGLGLGLLDSEGHQMAMAVIAMSLMFSPLWMLAVRLLLHNETRIMEDAGQEETMREMLLQAQLEREMGRQREINSDGPRQS</sequence>
<feature type="transmembrane region" description="Helical" evidence="7">
    <location>
        <begin position="233"/>
        <end position="259"/>
    </location>
</feature>
<keyword evidence="10" id="KW-1185">Reference proteome</keyword>
<comment type="similarity">
    <text evidence="2">Belongs to the monovalent cation:proton antiporter 2 (CPA2) transporter (TC 2.A.37) family.</text>
</comment>
<protein>
    <submittedName>
        <fullName evidence="9">Sodium/hydrogen exchanger family protein</fullName>
    </submittedName>
</protein>
<dbReference type="Gene3D" id="1.20.1530.20">
    <property type="match status" value="1"/>
</dbReference>
<feature type="transmembrane region" description="Helical" evidence="7">
    <location>
        <begin position="279"/>
        <end position="297"/>
    </location>
</feature>
<dbReference type="STRING" id="314344.AL013_04710"/>
<evidence type="ECO:0000256" key="6">
    <source>
        <dbReference type="ARBA" id="ARBA00023136"/>
    </source>
</evidence>
<proteinExistence type="inferred from homology"/>
<keyword evidence="4 7" id="KW-0812">Transmembrane</keyword>
<feature type="transmembrane region" description="Helical" evidence="7">
    <location>
        <begin position="304"/>
        <end position="330"/>
    </location>
</feature>
<evidence type="ECO:0000256" key="5">
    <source>
        <dbReference type="ARBA" id="ARBA00022989"/>
    </source>
</evidence>
<feature type="transmembrane region" description="Helical" evidence="7">
    <location>
        <begin position="101"/>
        <end position="122"/>
    </location>
</feature>
<evidence type="ECO:0000256" key="7">
    <source>
        <dbReference type="SAM" id="Phobius"/>
    </source>
</evidence>
<evidence type="ECO:0000259" key="8">
    <source>
        <dbReference type="Pfam" id="PF00999"/>
    </source>
</evidence>
<feature type="transmembrane region" description="Helical" evidence="7">
    <location>
        <begin position="370"/>
        <end position="393"/>
    </location>
</feature>
<feature type="transmembrane region" description="Helical" evidence="7">
    <location>
        <begin position="342"/>
        <end position="363"/>
    </location>
</feature>
<dbReference type="InParanoid" id="Q0F2W3"/>
<feature type="transmembrane region" description="Helical" evidence="7">
    <location>
        <begin position="128"/>
        <end position="148"/>
    </location>
</feature>
<dbReference type="PANTHER" id="PTHR42751">
    <property type="entry name" value="SODIUM/HYDROGEN EXCHANGER FAMILY/TRKA DOMAIN PROTEIN"/>
    <property type="match status" value="1"/>
</dbReference>
<keyword evidence="6 7" id="KW-0472">Membrane</keyword>
<dbReference type="AlphaFoldDB" id="Q0F2W3"/>
<evidence type="ECO:0000256" key="2">
    <source>
        <dbReference type="ARBA" id="ARBA00005551"/>
    </source>
</evidence>
<dbReference type="GO" id="GO:1902600">
    <property type="term" value="P:proton transmembrane transport"/>
    <property type="evidence" value="ECO:0007669"/>
    <property type="project" value="InterPro"/>
</dbReference>
<dbReference type="EMBL" id="AATS01000001">
    <property type="protein sequence ID" value="EAU56178.1"/>
    <property type="molecule type" value="Genomic_DNA"/>
</dbReference>
<feature type="domain" description="Cation/H+ exchanger transmembrane" evidence="8">
    <location>
        <begin position="30"/>
        <end position="385"/>
    </location>
</feature>
<evidence type="ECO:0000256" key="3">
    <source>
        <dbReference type="ARBA" id="ARBA00022448"/>
    </source>
</evidence>
<feature type="transmembrane region" description="Helical" evidence="7">
    <location>
        <begin position="160"/>
        <end position="182"/>
    </location>
</feature>
<dbReference type="Pfam" id="PF00999">
    <property type="entry name" value="Na_H_Exchanger"/>
    <property type="match status" value="1"/>
</dbReference>
<dbReference type="GO" id="GO:0015297">
    <property type="term" value="F:antiporter activity"/>
    <property type="evidence" value="ECO:0007669"/>
    <property type="project" value="InterPro"/>
</dbReference>
<keyword evidence="3" id="KW-0813">Transport</keyword>
<reference evidence="9 10" key="1">
    <citation type="submission" date="2006-09" db="EMBL/GenBank/DDBJ databases">
        <authorList>
            <person name="Emerson D."/>
            <person name="Ferriera S."/>
            <person name="Johnson J."/>
            <person name="Kravitz S."/>
            <person name="Halpern A."/>
            <person name="Remington K."/>
            <person name="Beeson K."/>
            <person name="Tran B."/>
            <person name="Rogers Y.-H."/>
            <person name="Friedman R."/>
            <person name="Venter J.C."/>
        </authorList>
    </citation>
    <scope>NUCLEOTIDE SEQUENCE [LARGE SCALE GENOMIC DNA]</scope>
    <source>
        <strain evidence="9 10">PV-1</strain>
    </source>
</reference>
<evidence type="ECO:0000256" key="4">
    <source>
        <dbReference type="ARBA" id="ARBA00022692"/>
    </source>
</evidence>
<organism evidence="9 10">
    <name type="scientific">Mariprofundus ferrooxydans PV-1</name>
    <dbReference type="NCBI Taxonomy" id="314345"/>
    <lineage>
        <taxon>Bacteria</taxon>
        <taxon>Pseudomonadati</taxon>
        <taxon>Pseudomonadota</taxon>
        <taxon>Candidatius Mariprofundia</taxon>
        <taxon>Mariprofundales</taxon>
        <taxon>Mariprofundaceae</taxon>
        <taxon>Mariprofundus</taxon>
    </lineage>
</organism>
<keyword evidence="5 7" id="KW-1133">Transmembrane helix</keyword>
<feature type="transmembrane region" description="Helical" evidence="7">
    <location>
        <begin position="194"/>
        <end position="212"/>
    </location>
</feature>
<evidence type="ECO:0000313" key="10">
    <source>
        <dbReference type="Proteomes" id="UP000005297"/>
    </source>
</evidence>
<dbReference type="eggNOG" id="COG0475">
    <property type="taxonomic scope" value="Bacteria"/>
</dbReference>
<dbReference type="GO" id="GO:0016020">
    <property type="term" value="C:membrane"/>
    <property type="evidence" value="ECO:0007669"/>
    <property type="project" value="UniProtKB-SubCell"/>
</dbReference>
<dbReference type="PANTHER" id="PTHR42751:SF3">
    <property type="entry name" value="SODIUM_GLUTAMATE SYMPORTER"/>
    <property type="match status" value="1"/>
</dbReference>
<dbReference type="HOGENOM" id="CLU_005126_1_2_0"/>
<feature type="transmembrane region" description="Helical" evidence="7">
    <location>
        <begin position="44"/>
        <end position="63"/>
    </location>
</feature>
<comment type="caution">
    <text evidence="9">The sequence shown here is derived from an EMBL/GenBank/DDBJ whole genome shotgun (WGS) entry which is preliminary data.</text>
</comment>
<accession>Q0F2W3</accession>
<dbReference type="InterPro" id="IPR006153">
    <property type="entry name" value="Cation/H_exchanger_TM"/>
</dbReference>
<dbReference type="InterPro" id="IPR038770">
    <property type="entry name" value="Na+/solute_symporter_sf"/>
</dbReference>
<feature type="transmembrane region" description="Helical" evidence="7">
    <location>
        <begin position="19"/>
        <end position="37"/>
    </location>
</feature>
<name>Q0F2W3_9PROT</name>
<evidence type="ECO:0000313" key="9">
    <source>
        <dbReference type="EMBL" id="EAU56178.1"/>
    </source>
</evidence>
<feature type="transmembrane region" description="Helical" evidence="7">
    <location>
        <begin position="75"/>
        <end position="94"/>
    </location>
</feature>
<comment type="subcellular location">
    <subcellularLocation>
        <location evidence="1">Membrane</location>
        <topology evidence="1">Multi-pass membrane protein</topology>
    </subcellularLocation>
</comment>
<evidence type="ECO:0000256" key="1">
    <source>
        <dbReference type="ARBA" id="ARBA00004141"/>
    </source>
</evidence>
<gene>
    <name evidence="9" type="ORF">SPV1_05138</name>
</gene>
<dbReference type="Proteomes" id="UP000005297">
    <property type="component" value="Unassembled WGS sequence"/>
</dbReference>